<evidence type="ECO:0000313" key="1">
    <source>
        <dbReference type="EMBL" id="MFC0559237.1"/>
    </source>
</evidence>
<protein>
    <submittedName>
        <fullName evidence="1">Uncharacterized protein</fullName>
    </submittedName>
</protein>
<organism evidence="1 2">
    <name type="scientific">Halalkalibacter alkalisediminis</name>
    <dbReference type="NCBI Taxonomy" id="935616"/>
    <lineage>
        <taxon>Bacteria</taxon>
        <taxon>Bacillati</taxon>
        <taxon>Bacillota</taxon>
        <taxon>Bacilli</taxon>
        <taxon>Bacillales</taxon>
        <taxon>Bacillaceae</taxon>
        <taxon>Halalkalibacter</taxon>
    </lineage>
</organism>
<sequence>MQETLMNWKDRLEKERVDILNKQNIIEERLSKKKMMWEITQEIDVAKQGPITKSTKEALARNQQELEMFKQENAAKLDEIAALLEVVERKINRNN</sequence>
<accession>A0ABV6NG65</accession>
<gene>
    <name evidence="1" type="ORF">ACFFH4_09280</name>
</gene>
<evidence type="ECO:0000313" key="2">
    <source>
        <dbReference type="Proteomes" id="UP001589833"/>
    </source>
</evidence>
<proteinExistence type="predicted"/>
<dbReference type="Proteomes" id="UP001589833">
    <property type="component" value="Unassembled WGS sequence"/>
</dbReference>
<dbReference type="RefSeq" id="WP_273842035.1">
    <property type="nucleotide sequence ID" value="NZ_JAQQWT010000004.1"/>
</dbReference>
<reference evidence="1 2" key="1">
    <citation type="submission" date="2024-09" db="EMBL/GenBank/DDBJ databases">
        <authorList>
            <person name="Sun Q."/>
            <person name="Mori K."/>
        </authorList>
    </citation>
    <scope>NUCLEOTIDE SEQUENCE [LARGE SCALE GENOMIC DNA]</scope>
    <source>
        <strain evidence="1 2">NCAIM B.02301</strain>
    </source>
</reference>
<dbReference type="EMBL" id="JBHLTR010000013">
    <property type="protein sequence ID" value="MFC0559237.1"/>
    <property type="molecule type" value="Genomic_DNA"/>
</dbReference>
<keyword evidence="2" id="KW-1185">Reference proteome</keyword>
<comment type="caution">
    <text evidence="1">The sequence shown here is derived from an EMBL/GenBank/DDBJ whole genome shotgun (WGS) entry which is preliminary data.</text>
</comment>
<name>A0ABV6NG65_9BACI</name>